<dbReference type="SUPFAM" id="SSF103515">
    <property type="entry name" value="Autotransporter"/>
    <property type="match status" value="1"/>
</dbReference>
<dbReference type="InterPro" id="IPR006315">
    <property type="entry name" value="OM_autotransptr_brl_dom"/>
</dbReference>
<protein>
    <submittedName>
        <fullName evidence="2">Autotransporter outer membrane beta-barrel domain-containing protein</fullName>
    </submittedName>
</protein>
<dbReference type="InterPro" id="IPR003991">
    <property type="entry name" value="Pertactin_virulence_factor"/>
</dbReference>
<dbReference type="NCBIfam" id="TIGR01414">
    <property type="entry name" value="autotrans_barl"/>
    <property type="match status" value="1"/>
</dbReference>
<dbReference type="SMART" id="SM00869">
    <property type="entry name" value="Autotransporter"/>
    <property type="match status" value="1"/>
</dbReference>
<proteinExistence type="predicted"/>
<organism evidence="2 3">
    <name type="scientific">Variovorax dokdonensis</name>
    <dbReference type="NCBI Taxonomy" id="344883"/>
    <lineage>
        <taxon>Bacteria</taxon>
        <taxon>Pseudomonadati</taxon>
        <taxon>Pseudomonadota</taxon>
        <taxon>Betaproteobacteria</taxon>
        <taxon>Burkholderiales</taxon>
        <taxon>Comamonadaceae</taxon>
        <taxon>Variovorax</taxon>
    </lineage>
</organism>
<gene>
    <name evidence="2" type="ORF">QTH91_05605</name>
</gene>
<accession>A0ABT7N7M3</accession>
<evidence type="ECO:0000259" key="1">
    <source>
        <dbReference type="PROSITE" id="PS51208"/>
    </source>
</evidence>
<dbReference type="PANTHER" id="PTHR35037:SF3">
    <property type="entry name" value="C-TERMINAL REGION OF AIDA-LIKE PROTEIN"/>
    <property type="match status" value="1"/>
</dbReference>
<dbReference type="Gene3D" id="2.40.128.130">
    <property type="entry name" value="Autotransporter beta-domain"/>
    <property type="match status" value="1"/>
</dbReference>
<feature type="domain" description="Autotransporter" evidence="1">
    <location>
        <begin position="68"/>
        <end position="344"/>
    </location>
</feature>
<sequence length="344" mass="37135">MLAAIRGDRTHAARCLAAAAGVVAVTHAGLAAAQAARPETGALMGAQRQSDLIFIHGLDDRYGGLGFTSPTNGEGWLRLDGGGMKSSSNNARFEADSSTWLLQGGVALPVPRSWSHWRLGALASYGSASTDGTAAGNPYTAKGQADGYGLGLTATWRQDPTSRLGWYGDLWWQYGWFDNSVSPPGLATNDYKSHVGLASGEAGYSFALTPGWLLTPQAQWVYVHNHAYTFIESDGTQVESAHRGGWTSRLGVRLQRTSDPDQRGLRLSPYAAANWWHDAYLGDEVIYNGSQSIKDLYPNDRFELKGGLSIGVGNKWSAWGDVGWQTGNQSFQAWTARVGARYAW</sequence>
<dbReference type="EMBL" id="JASZYV010000001">
    <property type="protein sequence ID" value="MDM0043948.1"/>
    <property type="molecule type" value="Genomic_DNA"/>
</dbReference>
<dbReference type="InterPro" id="IPR005546">
    <property type="entry name" value="Autotransporte_beta"/>
</dbReference>
<comment type="caution">
    <text evidence="2">The sequence shown here is derived from an EMBL/GenBank/DDBJ whole genome shotgun (WGS) entry which is preliminary data.</text>
</comment>
<name>A0ABT7N7M3_9BURK</name>
<dbReference type="PRINTS" id="PR01484">
    <property type="entry name" value="PRTACTNFAMLY"/>
</dbReference>
<dbReference type="PROSITE" id="PS51208">
    <property type="entry name" value="AUTOTRANSPORTER"/>
    <property type="match status" value="1"/>
</dbReference>
<keyword evidence="3" id="KW-1185">Reference proteome</keyword>
<evidence type="ECO:0000313" key="2">
    <source>
        <dbReference type="EMBL" id="MDM0043948.1"/>
    </source>
</evidence>
<dbReference type="Proteomes" id="UP001174908">
    <property type="component" value="Unassembled WGS sequence"/>
</dbReference>
<dbReference type="RefSeq" id="WP_286659017.1">
    <property type="nucleotide sequence ID" value="NZ_JASZYV010000001.1"/>
</dbReference>
<reference evidence="2" key="1">
    <citation type="submission" date="2023-06" db="EMBL/GenBank/DDBJ databases">
        <authorList>
            <person name="Jiang Y."/>
            <person name="Liu Q."/>
        </authorList>
    </citation>
    <scope>NUCLEOTIDE SEQUENCE</scope>
    <source>
        <strain evidence="2">CGMCC 1.12089</strain>
    </source>
</reference>
<dbReference type="InterPro" id="IPR036709">
    <property type="entry name" value="Autotransporte_beta_dom_sf"/>
</dbReference>
<dbReference type="Pfam" id="PF03797">
    <property type="entry name" value="Autotransporter"/>
    <property type="match status" value="1"/>
</dbReference>
<dbReference type="PANTHER" id="PTHR35037">
    <property type="entry name" value="C-TERMINAL REGION OF AIDA-LIKE PROTEIN"/>
    <property type="match status" value="1"/>
</dbReference>
<dbReference type="InterPro" id="IPR051551">
    <property type="entry name" value="Autotransporter_adhesion"/>
</dbReference>
<evidence type="ECO:0000313" key="3">
    <source>
        <dbReference type="Proteomes" id="UP001174908"/>
    </source>
</evidence>